<comment type="caution">
    <text evidence="1">The sequence shown here is derived from an EMBL/GenBank/DDBJ whole genome shotgun (WGS) entry which is preliminary data.</text>
</comment>
<evidence type="ECO:0008006" key="3">
    <source>
        <dbReference type="Google" id="ProtNLM"/>
    </source>
</evidence>
<evidence type="ECO:0000313" key="1">
    <source>
        <dbReference type="EMBL" id="OQR89675.1"/>
    </source>
</evidence>
<protein>
    <recommendedName>
        <fullName evidence="3">DDE-1 domain-containing protein</fullName>
    </recommendedName>
</protein>
<gene>
    <name evidence="1" type="ORF">ACHHYP_06125</name>
</gene>
<organism evidence="1 2">
    <name type="scientific">Achlya hypogyna</name>
    <name type="common">Oomycete</name>
    <name type="synonym">Protoachlya hypogyna</name>
    <dbReference type="NCBI Taxonomy" id="1202772"/>
    <lineage>
        <taxon>Eukaryota</taxon>
        <taxon>Sar</taxon>
        <taxon>Stramenopiles</taxon>
        <taxon>Oomycota</taxon>
        <taxon>Saprolegniomycetes</taxon>
        <taxon>Saprolegniales</taxon>
        <taxon>Achlyaceae</taxon>
        <taxon>Achlya</taxon>
    </lineage>
</organism>
<evidence type="ECO:0000313" key="2">
    <source>
        <dbReference type="Proteomes" id="UP000243579"/>
    </source>
</evidence>
<dbReference type="AlphaFoldDB" id="A0A1V9YV51"/>
<reference evidence="1 2" key="1">
    <citation type="journal article" date="2014" name="Genome Biol. Evol.">
        <title>The secreted proteins of Achlya hypogyna and Thraustotheca clavata identify the ancestral oomycete secretome and reveal gene acquisitions by horizontal gene transfer.</title>
        <authorList>
            <person name="Misner I."/>
            <person name="Blouin N."/>
            <person name="Leonard G."/>
            <person name="Richards T.A."/>
            <person name="Lane C.E."/>
        </authorList>
    </citation>
    <scope>NUCLEOTIDE SEQUENCE [LARGE SCALE GENOMIC DNA]</scope>
    <source>
        <strain evidence="1 2">ATCC 48635</strain>
    </source>
</reference>
<dbReference type="EMBL" id="JNBR01000760">
    <property type="protein sequence ID" value="OQR89675.1"/>
    <property type="molecule type" value="Genomic_DNA"/>
</dbReference>
<proteinExistence type="predicted"/>
<accession>A0A1V9YV51</accession>
<dbReference type="OrthoDB" id="127431at2759"/>
<sequence length="253" mass="28908">MYPEVPVNWFMLALEATEAIRALMAKACVTKLVNMDEMFLNFYPKKTHWIVLTGTKRVGANRKEDEKTPCTLYHHGWEAPRYLAKRYLNWDGYASYLEWLSECYPDECVGLIWGHAAAHITDDVLVYAAELGIIVGFIPAGITSILQVCDLFLNKPLKAAFKRSCCAYKMRCDLGPGGKYKGDRDDIVIWIEEATKEAHKKQLPTRGITEAFRRYGQDPREESNYELVDHLKGLEESRVYASLLEKQCAADLD</sequence>
<dbReference type="Proteomes" id="UP000243579">
    <property type="component" value="Unassembled WGS sequence"/>
</dbReference>
<name>A0A1V9YV51_ACHHY</name>
<keyword evidence="2" id="KW-1185">Reference proteome</keyword>